<accession>A0A7W3T4S1</accession>
<reference evidence="2" key="1">
    <citation type="submission" date="2019-10" db="EMBL/GenBank/DDBJ databases">
        <title>Streptomyces sp. nov., a novel actinobacterium isolated from alkaline environment.</title>
        <authorList>
            <person name="Golinska P."/>
        </authorList>
    </citation>
    <scope>NUCLEOTIDE SEQUENCE [LARGE SCALE GENOMIC DNA]</scope>
    <source>
        <strain evidence="2">DSM 42108</strain>
    </source>
</reference>
<dbReference type="AlphaFoldDB" id="A0A7W3T4S1"/>
<evidence type="ECO:0000313" key="2">
    <source>
        <dbReference type="Proteomes" id="UP000530234"/>
    </source>
</evidence>
<proteinExistence type="predicted"/>
<keyword evidence="2" id="KW-1185">Reference proteome</keyword>
<name>A0A7W3T4S1_9ACTN</name>
<dbReference type="EMBL" id="VKHS01000346">
    <property type="protein sequence ID" value="MBB0230758.1"/>
    <property type="molecule type" value="Genomic_DNA"/>
</dbReference>
<evidence type="ECO:0008006" key="3">
    <source>
        <dbReference type="Google" id="ProtNLM"/>
    </source>
</evidence>
<dbReference type="Proteomes" id="UP000530234">
    <property type="component" value="Unassembled WGS sequence"/>
</dbReference>
<comment type="caution">
    <text evidence="1">The sequence shown here is derived from an EMBL/GenBank/DDBJ whole genome shotgun (WGS) entry which is preliminary data.</text>
</comment>
<dbReference type="RefSeq" id="WP_182664498.1">
    <property type="nucleotide sequence ID" value="NZ_VKHS01000346.1"/>
</dbReference>
<sequence length="57" mass="6390">MIVELSPLPTPLPHRDEVNARIRLLMEQPAGVERTREYARLLTLWAAAGRPELVTAA</sequence>
<gene>
    <name evidence="1" type="ORF">FOE67_14850</name>
</gene>
<protein>
    <recommendedName>
        <fullName evidence="3">Integrase</fullName>
    </recommendedName>
</protein>
<organism evidence="1 2">
    <name type="scientific">Streptomyces calidiresistens</name>
    <dbReference type="NCBI Taxonomy" id="1485586"/>
    <lineage>
        <taxon>Bacteria</taxon>
        <taxon>Bacillati</taxon>
        <taxon>Actinomycetota</taxon>
        <taxon>Actinomycetes</taxon>
        <taxon>Kitasatosporales</taxon>
        <taxon>Streptomycetaceae</taxon>
        <taxon>Streptomyces</taxon>
    </lineage>
</organism>
<evidence type="ECO:0000313" key="1">
    <source>
        <dbReference type="EMBL" id="MBB0230758.1"/>
    </source>
</evidence>